<protein>
    <recommendedName>
        <fullName evidence="10">Metal transporter</fullName>
    </recommendedName>
</protein>
<feature type="transmembrane region" description="Helical" evidence="7">
    <location>
        <begin position="101"/>
        <end position="120"/>
    </location>
</feature>
<keyword evidence="9" id="KW-1185">Reference proteome</keyword>
<dbReference type="GO" id="GO:0015086">
    <property type="term" value="F:cadmium ion transmembrane transporter activity"/>
    <property type="evidence" value="ECO:0007669"/>
    <property type="project" value="TreeGrafter"/>
</dbReference>
<evidence type="ECO:0000313" key="9">
    <source>
        <dbReference type="Proteomes" id="UP000232323"/>
    </source>
</evidence>
<gene>
    <name evidence="8" type="ORF">CEUSTIGMA_g3806.t1</name>
</gene>
<reference evidence="8 9" key="1">
    <citation type="submission" date="2017-08" db="EMBL/GenBank/DDBJ databases">
        <title>Acidophilic green algal genome provides insights into adaptation to an acidic environment.</title>
        <authorList>
            <person name="Hirooka S."/>
            <person name="Hirose Y."/>
            <person name="Kanesaki Y."/>
            <person name="Higuchi S."/>
            <person name="Fujiwara T."/>
            <person name="Onuma R."/>
            <person name="Era A."/>
            <person name="Ohbayashi R."/>
            <person name="Uzuka A."/>
            <person name="Nozaki H."/>
            <person name="Yoshikawa H."/>
            <person name="Miyagishima S.Y."/>
        </authorList>
    </citation>
    <scope>NUCLEOTIDE SEQUENCE [LARGE SCALE GENOMIC DNA]</scope>
    <source>
        <strain evidence="8 9">NIES-2499</strain>
    </source>
</reference>
<feature type="transmembrane region" description="Helical" evidence="7">
    <location>
        <begin position="263"/>
        <end position="284"/>
    </location>
</feature>
<evidence type="ECO:0000256" key="7">
    <source>
        <dbReference type="SAM" id="Phobius"/>
    </source>
</evidence>
<evidence type="ECO:0000256" key="2">
    <source>
        <dbReference type="ARBA" id="ARBA00009965"/>
    </source>
</evidence>
<feature type="transmembrane region" description="Helical" evidence="7">
    <location>
        <begin position="407"/>
        <end position="433"/>
    </location>
</feature>
<organism evidence="8 9">
    <name type="scientific">Chlamydomonas eustigma</name>
    <dbReference type="NCBI Taxonomy" id="1157962"/>
    <lineage>
        <taxon>Eukaryota</taxon>
        <taxon>Viridiplantae</taxon>
        <taxon>Chlorophyta</taxon>
        <taxon>core chlorophytes</taxon>
        <taxon>Chlorophyceae</taxon>
        <taxon>CS clade</taxon>
        <taxon>Chlamydomonadales</taxon>
        <taxon>Chlamydomonadaceae</taxon>
        <taxon>Chlamydomonas</taxon>
    </lineage>
</organism>
<proteinExistence type="inferred from homology"/>
<keyword evidence="3" id="KW-0813">Transport</keyword>
<dbReference type="NCBIfam" id="TIGR01197">
    <property type="entry name" value="nramp"/>
    <property type="match status" value="1"/>
</dbReference>
<dbReference type="GO" id="GO:0005384">
    <property type="term" value="F:manganese ion transmembrane transporter activity"/>
    <property type="evidence" value="ECO:0007669"/>
    <property type="project" value="TreeGrafter"/>
</dbReference>
<comment type="similarity">
    <text evidence="2">Belongs to the NRAMP (TC 2.A.55) family.</text>
</comment>
<accession>A0A250X0T3</accession>
<keyword evidence="4 7" id="KW-0812">Transmembrane</keyword>
<dbReference type="STRING" id="1157962.A0A250X0T3"/>
<evidence type="ECO:0000313" key="8">
    <source>
        <dbReference type="EMBL" id="GAX76360.1"/>
    </source>
</evidence>
<evidence type="ECO:0000256" key="5">
    <source>
        <dbReference type="ARBA" id="ARBA00022989"/>
    </source>
</evidence>
<name>A0A250X0T3_9CHLO</name>
<dbReference type="PRINTS" id="PR00447">
    <property type="entry name" value="NATRESASSCMP"/>
</dbReference>
<dbReference type="EMBL" id="BEGY01000017">
    <property type="protein sequence ID" value="GAX76360.1"/>
    <property type="molecule type" value="Genomic_DNA"/>
</dbReference>
<feature type="transmembrane region" description="Helical" evidence="7">
    <location>
        <begin position="346"/>
        <end position="365"/>
    </location>
</feature>
<dbReference type="GO" id="GO:0034755">
    <property type="term" value="P:iron ion transmembrane transport"/>
    <property type="evidence" value="ECO:0007669"/>
    <property type="project" value="TreeGrafter"/>
</dbReference>
<comment type="subcellular location">
    <subcellularLocation>
        <location evidence="1">Membrane</location>
        <topology evidence="1">Multi-pass membrane protein</topology>
    </subcellularLocation>
</comment>
<feature type="transmembrane region" description="Helical" evidence="7">
    <location>
        <begin position="22"/>
        <end position="41"/>
    </location>
</feature>
<dbReference type="GO" id="GO:0005886">
    <property type="term" value="C:plasma membrane"/>
    <property type="evidence" value="ECO:0007669"/>
    <property type="project" value="TreeGrafter"/>
</dbReference>
<evidence type="ECO:0008006" key="10">
    <source>
        <dbReference type="Google" id="ProtNLM"/>
    </source>
</evidence>
<feature type="transmembrane region" description="Helical" evidence="7">
    <location>
        <begin position="210"/>
        <end position="233"/>
    </location>
</feature>
<keyword evidence="6 7" id="KW-0472">Membrane</keyword>
<feature type="transmembrane region" description="Helical" evidence="7">
    <location>
        <begin position="171"/>
        <end position="189"/>
    </location>
</feature>
<evidence type="ECO:0000256" key="3">
    <source>
        <dbReference type="ARBA" id="ARBA00022448"/>
    </source>
</evidence>
<keyword evidence="5 7" id="KW-1133">Transmembrane helix</keyword>
<dbReference type="Proteomes" id="UP000232323">
    <property type="component" value="Unassembled WGS sequence"/>
</dbReference>
<dbReference type="InterPro" id="IPR001046">
    <property type="entry name" value="NRAMP_fam"/>
</dbReference>
<dbReference type="AlphaFoldDB" id="A0A250X0T3"/>
<evidence type="ECO:0000256" key="1">
    <source>
        <dbReference type="ARBA" id="ARBA00004141"/>
    </source>
</evidence>
<feature type="transmembrane region" description="Helical" evidence="7">
    <location>
        <begin position="127"/>
        <end position="148"/>
    </location>
</feature>
<evidence type="ECO:0000256" key="6">
    <source>
        <dbReference type="ARBA" id="ARBA00023136"/>
    </source>
</evidence>
<dbReference type="Pfam" id="PF01566">
    <property type="entry name" value="Nramp"/>
    <property type="match status" value="1"/>
</dbReference>
<feature type="transmembrane region" description="Helical" evidence="7">
    <location>
        <begin position="305"/>
        <end position="326"/>
    </location>
</feature>
<comment type="caution">
    <text evidence="8">The sequence shown here is derived from an EMBL/GenBank/DDBJ whole genome shotgun (WGS) entry which is preliminary data.</text>
</comment>
<dbReference type="NCBIfam" id="NF037982">
    <property type="entry name" value="Nramp_1"/>
    <property type="match status" value="1"/>
</dbReference>
<sequence>MSIAYVDPGNLESDLQTGSKTGYVLLWLLLLTTLMGFLVQIQSAKLGVATGKHLAQHCREQYNIVPRLVLWIMAEVAIIGSDIQEVVGSAIAISLLSGGRVPLWAGVLITGADAFVLLLLERFGVRILEASFGIMIAMMGVSFGIMYWKADVPTNAVLEGFLIPRLPRKDVPTAVALVGSLIMPHNIYLHSALVQSRKAFSTTDDCKKEAILYFNIESALSLLSSIFINLYVVGVFAHGFYDMDGAPEEIGLENAGKYLGETYGHFMVVIWALGLLAAGQSSTMTGTYTGQFVMQGYLDLKIKPWVRVLFTRCVAIIPAVAVAMYFDGAGLGLDHLNQSLNLLQSIQLPFALLPLLLLTSSVDIMGEKFVNSTLTTVATSSVAFLVVAINAWGVFEAVVTQEIIMNSRILVTLVTIVVLVYLNFLLYLVYLAYGRSCKAVLQRLLDRHSAALPEEKEKLLPEAMQDMQSLPAST</sequence>
<dbReference type="OrthoDB" id="409173at2759"/>
<dbReference type="PANTHER" id="PTHR11706">
    <property type="entry name" value="SOLUTE CARRIER PROTEIN FAMILY 11 MEMBER"/>
    <property type="match status" value="1"/>
</dbReference>
<dbReference type="PANTHER" id="PTHR11706:SF33">
    <property type="entry name" value="NATURAL RESISTANCE-ASSOCIATED MACROPHAGE PROTEIN 2"/>
    <property type="match status" value="1"/>
</dbReference>
<feature type="transmembrane region" description="Helical" evidence="7">
    <location>
        <begin position="377"/>
        <end position="395"/>
    </location>
</feature>
<evidence type="ECO:0000256" key="4">
    <source>
        <dbReference type="ARBA" id="ARBA00022692"/>
    </source>
</evidence>